<dbReference type="GO" id="GO:0003887">
    <property type="term" value="F:DNA-directed DNA polymerase activity"/>
    <property type="evidence" value="ECO:0007669"/>
    <property type="project" value="UniProtKB-KW"/>
</dbReference>
<feature type="domain" description="DNA polymerase III beta sliding clamp N-terminal" evidence="11">
    <location>
        <begin position="1"/>
        <end position="120"/>
    </location>
</feature>
<dbReference type="Gene3D" id="3.10.150.10">
    <property type="entry name" value="DNA Polymerase III, subunit A, domain 2"/>
    <property type="match status" value="1"/>
</dbReference>
<evidence type="ECO:0000256" key="8">
    <source>
        <dbReference type="ARBA" id="ARBA00022705"/>
    </source>
</evidence>
<comment type="subunit">
    <text evidence="4">Forms a ring-shaped head-to-tail homodimer around DNA which binds and tethers DNA polymerases and other proteins to the DNA. The DNA replisome complex has a single clamp-loading complex (3 tau and 1 each of delta, delta', psi and chi subunits) which binds 3 Pol III cores (1 core on the leading strand and 2 on the lagging strand) each with a beta sliding clamp dimer. Additional proteins in the replisome are other copies of gamma, psi and chi, Ssb, DNA helicase and RNA primase.</text>
</comment>
<dbReference type="InterPro" id="IPR022634">
    <property type="entry name" value="DNA_polIII_beta_N"/>
</dbReference>
<evidence type="ECO:0000256" key="9">
    <source>
        <dbReference type="ARBA" id="ARBA00022932"/>
    </source>
</evidence>
<evidence type="ECO:0000313" key="14">
    <source>
        <dbReference type="EMBL" id="VEU55714.1"/>
    </source>
</evidence>
<keyword evidence="6 14" id="KW-0808">Transferase</keyword>
<dbReference type="GO" id="GO:0005737">
    <property type="term" value="C:cytoplasm"/>
    <property type="evidence" value="ECO:0007669"/>
    <property type="project" value="UniProtKB-SubCell"/>
</dbReference>
<accession>A0A448ZX38</accession>
<evidence type="ECO:0000313" key="15">
    <source>
        <dbReference type="Proteomes" id="UP000290482"/>
    </source>
</evidence>
<sequence>MEIKINKLLLDNAIETVAKAVDPLPFDPIMKGILISAEDNQIVFSGSDGEISARHTIKTSLDAIIKTPGICLVELSMFRNLVKKLDDDILIKTDEKIMTLSSNLDVFTLNLFTSSDYPDIDYSVYGDTLKINWNKLKNVAKDVWFAASISDADLILNCVNLSVKNKKLTLMATDRFRFAQETIEVNSNDLPNDVSILAKNLKSLMNFNSDDEVTLYISQNKIAFQLENTVVQSKIVDQSYLDVTNLIPKTCKYKILIDKKELNSILNKVSTITNETNNKIVLEIKNKVMTLSASRSEIASATIKTQNFSFEGIDSRWIINVKYLKDAISVLDGQITFCITGERTCKFLLTSNENPNVVQLFTPQKGY</sequence>
<feature type="domain" description="DNA polymerase III beta sliding clamp C-terminal" evidence="13">
    <location>
        <begin position="245"/>
        <end position="363"/>
    </location>
</feature>
<proteinExistence type="inferred from homology"/>
<keyword evidence="9" id="KW-0239">DNA-directed DNA polymerase</keyword>
<gene>
    <name evidence="14" type="primary">dnaN</name>
    <name evidence="14" type="ORF">NCTC10112_00377</name>
</gene>
<dbReference type="InterPro" id="IPR046938">
    <property type="entry name" value="DNA_clamp_sf"/>
</dbReference>
<feature type="domain" description="DNA polymerase III beta sliding clamp central" evidence="12">
    <location>
        <begin position="131"/>
        <end position="240"/>
    </location>
</feature>
<dbReference type="Proteomes" id="UP000290482">
    <property type="component" value="Chromosome"/>
</dbReference>
<comment type="similarity">
    <text evidence="3">Belongs to the beta sliding clamp family.</text>
</comment>
<dbReference type="SMART" id="SM00480">
    <property type="entry name" value="POL3Bc"/>
    <property type="match status" value="1"/>
</dbReference>
<dbReference type="InterPro" id="IPR022637">
    <property type="entry name" value="DNA_polIII_beta_cen"/>
</dbReference>
<evidence type="ECO:0000256" key="3">
    <source>
        <dbReference type="ARBA" id="ARBA00010752"/>
    </source>
</evidence>
<evidence type="ECO:0000256" key="6">
    <source>
        <dbReference type="ARBA" id="ARBA00022679"/>
    </source>
</evidence>
<keyword evidence="10" id="KW-0238">DNA-binding</keyword>
<dbReference type="InterPro" id="IPR001001">
    <property type="entry name" value="DNA_polIII_beta"/>
</dbReference>
<dbReference type="Pfam" id="PF02767">
    <property type="entry name" value="DNA_pol3_beta_2"/>
    <property type="match status" value="1"/>
</dbReference>
<comment type="function">
    <text evidence="1">Confers DNA tethering and processivity to DNA polymerases and other proteins. Acts as a clamp, forming a ring around DNA (a reaction catalyzed by the clamp-loading complex) which diffuses in an ATP-independent manner freely and bidirectionally along dsDNA. Initially characterized for its ability to contact the catalytic subunit of DNA polymerase III (Pol III), a complex, multichain enzyme responsible for most of the replicative synthesis in bacteria; Pol III exhibits 3'-5' exonuclease proofreading activity. The beta chain is required for initiation of replication as well as for processivity of DNA replication.</text>
</comment>
<dbReference type="NCBIfam" id="TIGR00663">
    <property type="entry name" value="dnan"/>
    <property type="match status" value="1"/>
</dbReference>
<evidence type="ECO:0000259" key="12">
    <source>
        <dbReference type="Pfam" id="PF02767"/>
    </source>
</evidence>
<evidence type="ECO:0000256" key="4">
    <source>
        <dbReference type="ARBA" id="ARBA00011400"/>
    </source>
</evidence>
<evidence type="ECO:0000259" key="13">
    <source>
        <dbReference type="Pfam" id="PF02768"/>
    </source>
</evidence>
<dbReference type="RefSeq" id="WP_022936020.1">
    <property type="nucleotide sequence ID" value="NZ_LR214940.1"/>
</dbReference>
<evidence type="ECO:0000256" key="7">
    <source>
        <dbReference type="ARBA" id="ARBA00022695"/>
    </source>
</evidence>
<comment type="subcellular location">
    <subcellularLocation>
        <location evidence="2">Cytoplasm</location>
    </subcellularLocation>
</comment>
<dbReference type="PANTHER" id="PTHR30478">
    <property type="entry name" value="DNA POLYMERASE III SUBUNIT BETA"/>
    <property type="match status" value="1"/>
</dbReference>
<evidence type="ECO:0000256" key="5">
    <source>
        <dbReference type="ARBA" id="ARBA00022490"/>
    </source>
</evidence>
<dbReference type="EC" id="2.7.7.7" evidence="14"/>
<evidence type="ECO:0000256" key="2">
    <source>
        <dbReference type="ARBA" id="ARBA00004496"/>
    </source>
</evidence>
<dbReference type="Pfam" id="PF02768">
    <property type="entry name" value="DNA_pol3_beta_3"/>
    <property type="match status" value="1"/>
</dbReference>
<keyword evidence="7 14" id="KW-0548">Nucleotidyltransferase</keyword>
<dbReference type="GO" id="GO:0009360">
    <property type="term" value="C:DNA polymerase III complex"/>
    <property type="evidence" value="ECO:0007669"/>
    <property type="project" value="InterPro"/>
</dbReference>
<evidence type="ECO:0000256" key="1">
    <source>
        <dbReference type="ARBA" id="ARBA00002266"/>
    </source>
</evidence>
<dbReference type="AlphaFoldDB" id="A0A448ZX38"/>
<dbReference type="EMBL" id="LR214940">
    <property type="protein sequence ID" value="VEU55714.1"/>
    <property type="molecule type" value="Genomic_DNA"/>
</dbReference>
<evidence type="ECO:0000259" key="11">
    <source>
        <dbReference type="Pfam" id="PF00712"/>
    </source>
</evidence>
<dbReference type="PANTHER" id="PTHR30478:SF0">
    <property type="entry name" value="BETA SLIDING CLAMP"/>
    <property type="match status" value="1"/>
</dbReference>
<reference evidence="14 15" key="1">
    <citation type="submission" date="2019-01" db="EMBL/GenBank/DDBJ databases">
        <authorList>
            <consortium name="Pathogen Informatics"/>
        </authorList>
    </citation>
    <scope>NUCLEOTIDE SEQUENCE [LARGE SCALE GENOMIC DNA]</scope>
    <source>
        <strain evidence="14 15">NCTC10112</strain>
    </source>
</reference>
<dbReference type="Pfam" id="PF00712">
    <property type="entry name" value="DNA_pol3_beta"/>
    <property type="match status" value="1"/>
</dbReference>
<protein>
    <submittedName>
        <fullName evidence="14">DNA polymerase III beta chain</fullName>
        <ecNumber evidence="14">2.7.7.7</ecNumber>
    </submittedName>
</protein>
<keyword evidence="8" id="KW-0235">DNA replication</keyword>
<dbReference type="OrthoDB" id="397417at2"/>
<dbReference type="GO" id="GO:0003677">
    <property type="term" value="F:DNA binding"/>
    <property type="evidence" value="ECO:0007669"/>
    <property type="project" value="UniProtKB-KW"/>
</dbReference>
<keyword evidence="15" id="KW-1185">Reference proteome</keyword>
<dbReference type="KEGG" id="mob:NCTC10112_00377"/>
<keyword evidence="5" id="KW-0963">Cytoplasm</keyword>
<dbReference type="Gene3D" id="3.70.10.10">
    <property type="match status" value="1"/>
</dbReference>
<organism evidence="14 15">
    <name type="scientific">Metamycoplasma orale</name>
    <name type="common">Mycoplasma orale</name>
    <dbReference type="NCBI Taxonomy" id="2121"/>
    <lineage>
        <taxon>Bacteria</taxon>
        <taxon>Bacillati</taxon>
        <taxon>Mycoplasmatota</taxon>
        <taxon>Mycoplasmoidales</taxon>
        <taxon>Metamycoplasmataceae</taxon>
        <taxon>Metamycoplasma</taxon>
    </lineage>
</organism>
<dbReference type="GO" id="GO:0006271">
    <property type="term" value="P:DNA strand elongation involved in DNA replication"/>
    <property type="evidence" value="ECO:0007669"/>
    <property type="project" value="TreeGrafter"/>
</dbReference>
<dbReference type="InterPro" id="IPR022635">
    <property type="entry name" value="DNA_polIII_beta_C"/>
</dbReference>
<dbReference type="SUPFAM" id="SSF55979">
    <property type="entry name" value="DNA clamp"/>
    <property type="match status" value="3"/>
</dbReference>
<name>A0A448ZX38_METOS</name>
<dbReference type="GO" id="GO:0008408">
    <property type="term" value="F:3'-5' exonuclease activity"/>
    <property type="evidence" value="ECO:0007669"/>
    <property type="project" value="InterPro"/>
</dbReference>
<evidence type="ECO:0000256" key="10">
    <source>
        <dbReference type="ARBA" id="ARBA00023125"/>
    </source>
</evidence>